<sequence>MCTRRLPTLFLRFLVSFAIRIGPGHALSGIEQIVDFSQVSQPPTPSTLNSALTDIVETVANFERLPHGLQRAILWSAGWVQAIPRSGRPTDGPAYYVQAYVKCDGTMNMNSVLLSSSIFDDSTSCKLNEKCNNSGIVFTESTCDPSYVESRAACAVSPESQSWEFTLEQKNGPIWSKDSDINGSFDPQLFQFDGSDSNATIYLLAQTSSWIMDDNTCPNEVQFIAPCRQVSGSEVSEHTWCEPEIEDTLRAMVQTLKSTFPDTGNDESPDGLTIVTITTMCIFLLCIITLGFIAIRRLRFRADQGQTGLWDDDIITANRLPREKVRILTLISHGAFGEVYAGIYNNEQVAVKMLLPSTRRDMKLVNGFLIEAKLTATMDHPRIVTFIGIAWDSLSDLCVVMEFMEGGDLRTLLTNYKQKQHPVGFDREKVTIALHVCHALTYLHSLEPPLIHRDLKSRNILLNDMHEAKLTDFGISRERLDRTMTAGAGTSLWMAPEVMTGEHYDTKADIFSFGVVLSELDTHALPYAQARQEMQLSHGRQMTDATLLQKVVMGNVTVEFSDVGPKSLTDLGCACISVDPTLRPSAAEVLFKLQVILSKELA</sequence>
<dbReference type="EMBL" id="ANJA01001576">
    <property type="protein sequence ID" value="ETO76240.1"/>
    <property type="molecule type" value="Genomic_DNA"/>
</dbReference>
<evidence type="ECO:0000259" key="3">
    <source>
        <dbReference type="PROSITE" id="PS50011"/>
    </source>
</evidence>
<feature type="chain" id="PRO_5001754069" evidence="2">
    <location>
        <begin position="27"/>
        <end position="602"/>
    </location>
</feature>
<name>A0A081ABH9_PHYNI</name>
<dbReference type="Gene3D" id="3.30.200.20">
    <property type="entry name" value="Phosphorylase Kinase, domain 1"/>
    <property type="match status" value="1"/>
</dbReference>
<dbReference type="OrthoDB" id="122930at2759"/>
<dbReference type="PANTHER" id="PTHR44329">
    <property type="entry name" value="SERINE/THREONINE-PROTEIN KINASE TNNI3K-RELATED"/>
    <property type="match status" value="1"/>
</dbReference>
<evidence type="ECO:0000256" key="1">
    <source>
        <dbReference type="SAM" id="Phobius"/>
    </source>
</evidence>
<dbReference type="SMART" id="SM00220">
    <property type="entry name" value="S_TKc"/>
    <property type="match status" value="1"/>
</dbReference>
<feature type="domain" description="Protein kinase" evidence="3">
    <location>
        <begin position="325"/>
        <end position="597"/>
    </location>
</feature>
<feature type="transmembrane region" description="Helical" evidence="1">
    <location>
        <begin position="271"/>
        <end position="295"/>
    </location>
</feature>
<keyword evidence="4" id="KW-0808">Transferase</keyword>
<dbReference type="PANTHER" id="PTHR44329:SF214">
    <property type="entry name" value="PROTEIN KINASE DOMAIN-CONTAINING PROTEIN"/>
    <property type="match status" value="1"/>
</dbReference>
<dbReference type="PROSITE" id="PS00108">
    <property type="entry name" value="PROTEIN_KINASE_ST"/>
    <property type="match status" value="1"/>
</dbReference>
<dbReference type="InterPro" id="IPR000719">
    <property type="entry name" value="Prot_kinase_dom"/>
</dbReference>
<gene>
    <name evidence="4" type="ORF">F444_08322</name>
</gene>
<dbReference type="Pfam" id="PF00069">
    <property type="entry name" value="Pkinase"/>
    <property type="match status" value="1"/>
</dbReference>
<feature type="signal peptide" evidence="2">
    <location>
        <begin position="1"/>
        <end position="26"/>
    </location>
</feature>
<keyword evidence="1" id="KW-0472">Membrane</keyword>
<keyword evidence="4" id="KW-0418">Kinase</keyword>
<evidence type="ECO:0000313" key="5">
    <source>
        <dbReference type="Proteomes" id="UP000028582"/>
    </source>
</evidence>
<protein>
    <submittedName>
        <fullName evidence="4">TKL protein kinase</fullName>
    </submittedName>
</protein>
<keyword evidence="1" id="KW-1133">Transmembrane helix</keyword>
<dbReference type="GO" id="GO:0004674">
    <property type="term" value="F:protein serine/threonine kinase activity"/>
    <property type="evidence" value="ECO:0007669"/>
    <property type="project" value="TreeGrafter"/>
</dbReference>
<proteinExistence type="predicted"/>
<accession>A0A081ABH9</accession>
<dbReference type="Proteomes" id="UP000028582">
    <property type="component" value="Unassembled WGS sequence"/>
</dbReference>
<comment type="caution">
    <text evidence="4">The sequence shown here is derived from an EMBL/GenBank/DDBJ whole genome shotgun (WGS) entry which is preliminary data.</text>
</comment>
<evidence type="ECO:0000256" key="2">
    <source>
        <dbReference type="SAM" id="SignalP"/>
    </source>
</evidence>
<dbReference type="GO" id="GO:0005524">
    <property type="term" value="F:ATP binding"/>
    <property type="evidence" value="ECO:0007669"/>
    <property type="project" value="InterPro"/>
</dbReference>
<dbReference type="Gene3D" id="1.10.510.10">
    <property type="entry name" value="Transferase(Phosphotransferase) domain 1"/>
    <property type="match status" value="1"/>
</dbReference>
<dbReference type="AlphaFoldDB" id="A0A081ABH9"/>
<dbReference type="SUPFAM" id="SSF56112">
    <property type="entry name" value="Protein kinase-like (PK-like)"/>
    <property type="match status" value="1"/>
</dbReference>
<dbReference type="InterPro" id="IPR051681">
    <property type="entry name" value="Ser/Thr_Kinases-Pseudokinases"/>
</dbReference>
<dbReference type="InterPro" id="IPR008271">
    <property type="entry name" value="Ser/Thr_kinase_AS"/>
</dbReference>
<reference evidence="4 5" key="1">
    <citation type="submission" date="2013-11" db="EMBL/GenBank/DDBJ databases">
        <title>The Genome Sequence of Phytophthora parasitica P1976.</title>
        <authorList>
            <consortium name="The Broad Institute Genomics Platform"/>
            <person name="Russ C."/>
            <person name="Tyler B."/>
            <person name="Panabieres F."/>
            <person name="Shan W."/>
            <person name="Tripathy S."/>
            <person name="Grunwald N."/>
            <person name="Machado M."/>
            <person name="Johnson C.S."/>
            <person name="Walker B."/>
            <person name="Young S."/>
            <person name="Zeng Q."/>
            <person name="Gargeya S."/>
            <person name="Fitzgerald M."/>
            <person name="Haas B."/>
            <person name="Abouelleil A."/>
            <person name="Allen A.W."/>
            <person name="Alvarado L."/>
            <person name="Arachchi H.M."/>
            <person name="Berlin A.M."/>
            <person name="Chapman S.B."/>
            <person name="Gainer-Dewar J."/>
            <person name="Goldberg J."/>
            <person name="Griggs A."/>
            <person name="Gujja S."/>
            <person name="Hansen M."/>
            <person name="Howarth C."/>
            <person name="Imamovic A."/>
            <person name="Ireland A."/>
            <person name="Larimer J."/>
            <person name="McCowan C."/>
            <person name="Murphy C."/>
            <person name="Pearson M."/>
            <person name="Poon T.W."/>
            <person name="Priest M."/>
            <person name="Roberts A."/>
            <person name="Saif S."/>
            <person name="Shea T."/>
            <person name="Sisk P."/>
            <person name="Sykes S."/>
            <person name="Wortman J."/>
            <person name="Nusbaum C."/>
            <person name="Birren B."/>
        </authorList>
    </citation>
    <scope>NUCLEOTIDE SEQUENCE [LARGE SCALE GENOMIC DNA]</scope>
    <source>
        <strain evidence="4 5">P1976</strain>
    </source>
</reference>
<dbReference type="PROSITE" id="PS50011">
    <property type="entry name" value="PROTEIN_KINASE_DOM"/>
    <property type="match status" value="1"/>
</dbReference>
<dbReference type="InterPro" id="IPR011009">
    <property type="entry name" value="Kinase-like_dom_sf"/>
</dbReference>
<organism evidence="4 5">
    <name type="scientific">Phytophthora nicotianae P1976</name>
    <dbReference type="NCBI Taxonomy" id="1317066"/>
    <lineage>
        <taxon>Eukaryota</taxon>
        <taxon>Sar</taxon>
        <taxon>Stramenopiles</taxon>
        <taxon>Oomycota</taxon>
        <taxon>Peronosporomycetes</taxon>
        <taxon>Peronosporales</taxon>
        <taxon>Peronosporaceae</taxon>
        <taxon>Phytophthora</taxon>
    </lineage>
</organism>
<keyword evidence="1" id="KW-0812">Transmembrane</keyword>
<evidence type="ECO:0000313" key="4">
    <source>
        <dbReference type="EMBL" id="ETO76240.1"/>
    </source>
</evidence>
<keyword evidence="2" id="KW-0732">Signal</keyword>